<evidence type="ECO:0000256" key="1">
    <source>
        <dbReference type="SAM" id="Coils"/>
    </source>
</evidence>
<keyword evidence="1" id="KW-0175">Coiled coil</keyword>
<sequence>MAAASAGQLISATPENQTIEITDDLNGTKSVASVEALDAEGAHTQGLLGDRLLNDYQPIHTDIGNAFTNGVVNGVEFQVEGDTSFDVSIANTPLAQSTQNTQDISLLLQQNEVQLLDNELRNLPKKLYIEKIVHLVNNNEQIIMWYRNILCSRARALHGCPQGNLITRKTTKSRSCVVKYAEDCHILCMFLQGVKNNIDELFDKSRNNVVFDIPRSDLVEIRSTVQALVHRTSMLEQDRAKQDRALTSLMSEMKLLKEKNDLLSTQLHHLRESENSLRSDIEEKMKKIGSVDASSVDPTKTLAGEVNRLSKVCINLQSQINDVPRSQSFASVTCTSTPSRAHIPLGNGAVNVSNRDEVTEASSILTKSFITVDRPSDRDHASDNSVFEIPNHGDQQRSPISNTANSKQRQNVSLVQVPEVETTADAGNEDFFRGVHTYRKVRFHLSKIDRRSSKDAILNYVERKGVKVTHIRMFTPRSERSQLTAKINVLIEHAQIVESRNFWPKGVKCRRWLSRRQWDRARGEQDDFRDGFEDDENWGDYDDVDD</sequence>
<keyword evidence="4" id="KW-1185">Reference proteome</keyword>
<evidence type="ECO:0000256" key="2">
    <source>
        <dbReference type="SAM" id="MobiDB-lite"/>
    </source>
</evidence>
<accession>A0AA88XEM7</accession>
<organism evidence="3 4">
    <name type="scientific">Pinctada imbricata</name>
    <name type="common">Atlantic pearl-oyster</name>
    <name type="synonym">Pinctada martensii</name>
    <dbReference type="NCBI Taxonomy" id="66713"/>
    <lineage>
        <taxon>Eukaryota</taxon>
        <taxon>Metazoa</taxon>
        <taxon>Spiralia</taxon>
        <taxon>Lophotrochozoa</taxon>
        <taxon>Mollusca</taxon>
        <taxon>Bivalvia</taxon>
        <taxon>Autobranchia</taxon>
        <taxon>Pteriomorphia</taxon>
        <taxon>Pterioida</taxon>
        <taxon>Pterioidea</taxon>
        <taxon>Pteriidae</taxon>
        <taxon>Pinctada</taxon>
    </lineage>
</organism>
<evidence type="ECO:0000313" key="3">
    <source>
        <dbReference type="EMBL" id="KAK3083869.1"/>
    </source>
</evidence>
<feature type="coiled-coil region" evidence="1">
    <location>
        <begin position="246"/>
        <end position="273"/>
    </location>
</feature>
<feature type="region of interest" description="Disordered" evidence="2">
    <location>
        <begin position="374"/>
        <end position="412"/>
    </location>
</feature>
<name>A0AA88XEM7_PINIB</name>
<comment type="caution">
    <text evidence="3">The sequence shown here is derived from an EMBL/GenBank/DDBJ whole genome shotgun (WGS) entry which is preliminary data.</text>
</comment>
<dbReference type="EMBL" id="VSWD01000013">
    <property type="protein sequence ID" value="KAK3083869.1"/>
    <property type="molecule type" value="Genomic_DNA"/>
</dbReference>
<reference evidence="3" key="1">
    <citation type="submission" date="2019-08" db="EMBL/GenBank/DDBJ databases">
        <title>The improved chromosome-level genome for the pearl oyster Pinctada fucata martensii using PacBio sequencing and Hi-C.</title>
        <authorList>
            <person name="Zheng Z."/>
        </authorList>
    </citation>
    <scope>NUCLEOTIDE SEQUENCE</scope>
    <source>
        <strain evidence="3">ZZ-2019</strain>
        <tissue evidence="3">Adductor muscle</tissue>
    </source>
</reference>
<gene>
    <name evidence="3" type="ORF">FSP39_004367</name>
</gene>
<dbReference type="Proteomes" id="UP001186944">
    <property type="component" value="Unassembled WGS sequence"/>
</dbReference>
<proteinExistence type="predicted"/>
<feature type="compositionally biased region" description="Acidic residues" evidence="2">
    <location>
        <begin position="532"/>
        <end position="546"/>
    </location>
</feature>
<protein>
    <submittedName>
        <fullName evidence="3">Uncharacterized protein</fullName>
    </submittedName>
</protein>
<evidence type="ECO:0000313" key="4">
    <source>
        <dbReference type="Proteomes" id="UP001186944"/>
    </source>
</evidence>
<dbReference type="AlphaFoldDB" id="A0AA88XEM7"/>
<feature type="compositionally biased region" description="Polar residues" evidence="2">
    <location>
        <begin position="396"/>
        <end position="412"/>
    </location>
</feature>
<feature type="region of interest" description="Disordered" evidence="2">
    <location>
        <begin position="523"/>
        <end position="546"/>
    </location>
</feature>